<evidence type="ECO:0000259" key="2">
    <source>
        <dbReference type="Pfam" id="PF10881"/>
    </source>
</evidence>
<accession>A0A3G8GVP3</accession>
<feature type="transmembrane region" description="Helical" evidence="1">
    <location>
        <begin position="6"/>
        <end position="23"/>
    </location>
</feature>
<dbReference type="EMBL" id="CP033968">
    <property type="protein sequence ID" value="AZG12069.1"/>
    <property type="molecule type" value="Genomic_DNA"/>
</dbReference>
<sequence>MEISYTGLVVVCAILAVLVYLVVKRLQSGSKYSPKHYQTIPLLTEHEQDLFWRLKEAAGRDLIVAPQVVFGAFLKVKTMALVDKTKARHQVAHNRGDFIVCNKEFRVVAVIELDDATHDKSAQKALDRRRDQLLKTVGVKAIRYRKMPEVAKIRADLGL</sequence>
<evidence type="ECO:0000256" key="1">
    <source>
        <dbReference type="SAM" id="Phobius"/>
    </source>
</evidence>
<feature type="domain" description="DUF2726" evidence="2">
    <location>
        <begin position="41"/>
        <end position="157"/>
    </location>
</feature>
<keyword evidence="3" id="KW-0614">Plasmid</keyword>
<dbReference type="Pfam" id="PF10881">
    <property type="entry name" value="DUF2726"/>
    <property type="match status" value="1"/>
</dbReference>
<geneLocation type="plasmid" evidence="3">
    <name>unnamed1</name>
</geneLocation>
<dbReference type="AlphaFoldDB" id="A0A3G8GVP3"/>
<dbReference type="Proteomes" id="UP000270411">
    <property type="component" value="Plasmid unnamed1"/>
</dbReference>
<dbReference type="OrthoDB" id="6882268at2"/>
<protein>
    <submittedName>
        <fullName evidence="3">DUF2726 domain-containing protein</fullName>
    </submittedName>
</protein>
<keyword evidence="1" id="KW-0472">Membrane</keyword>
<dbReference type="KEGG" id="cpau:EHF44_00885"/>
<evidence type="ECO:0000313" key="3">
    <source>
        <dbReference type="EMBL" id="AZG12069.1"/>
    </source>
</evidence>
<dbReference type="RefSeq" id="WP_124682106.1">
    <property type="nucleotide sequence ID" value="NZ_CP033968.1"/>
</dbReference>
<keyword evidence="1" id="KW-0812">Transmembrane</keyword>
<evidence type="ECO:0000313" key="4">
    <source>
        <dbReference type="Proteomes" id="UP000270411"/>
    </source>
</evidence>
<proteinExistence type="predicted"/>
<organism evidence="3 4">
    <name type="scientific">Cupriavidus pauculus</name>
    <dbReference type="NCBI Taxonomy" id="82633"/>
    <lineage>
        <taxon>Bacteria</taxon>
        <taxon>Pseudomonadati</taxon>
        <taxon>Pseudomonadota</taxon>
        <taxon>Betaproteobacteria</taxon>
        <taxon>Burkholderiales</taxon>
        <taxon>Burkholderiaceae</taxon>
        <taxon>Cupriavidus</taxon>
    </lineage>
</organism>
<gene>
    <name evidence="3" type="ORF">EHF44_00885</name>
</gene>
<dbReference type="InterPro" id="IPR024402">
    <property type="entry name" value="DUF2726"/>
</dbReference>
<name>A0A3G8GVP3_9BURK</name>
<keyword evidence="1" id="KW-1133">Transmembrane helix</keyword>
<reference evidence="4" key="1">
    <citation type="submission" date="2018-11" db="EMBL/GenBank/DDBJ databases">
        <title>FDA dAtabase for Regulatory Grade micrObial Sequences (FDA-ARGOS): Supporting development and validation of Infectious Disease Dx tests.</title>
        <authorList>
            <person name="Goldberg B."/>
            <person name="Campos J."/>
            <person name="Tallon L."/>
            <person name="Sadzewicz L."/>
            <person name="Zhao X."/>
            <person name="Vavikolanu K."/>
            <person name="Mehta A."/>
            <person name="Aluvathingal J."/>
            <person name="Nadendla S."/>
            <person name="Geyer C."/>
            <person name="Nandy P."/>
            <person name="Yan Y."/>
            <person name="Sichtig H."/>
        </authorList>
    </citation>
    <scope>NUCLEOTIDE SEQUENCE [LARGE SCALE GENOMIC DNA]</scope>
    <source>
        <strain evidence="4">FDAARGOS_614</strain>
        <plasmid evidence="4">unnamed1</plasmid>
    </source>
</reference>